<dbReference type="RefSeq" id="WP_143896850.1">
    <property type="nucleotide sequence ID" value="NZ_CP041666.1"/>
</dbReference>
<keyword evidence="3" id="KW-1003">Cell membrane</keyword>
<evidence type="ECO:0000256" key="3">
    <source>
        <dbReference type="ARBA" id="ARBA00022475"/>
    </source>
</evidence>
<feature type="transmembrane region" description="Helical" evidence="7">
    <location>
        <begin position="224"/>
        <end position="244"/>
    </location>
</feature>
<comment type="subcellular location">
    <subcellularLocation>
        <location evidence="1">Cell membrane</location>
        <topology evidence="1">Multi-pass membrane protein</topology>
    </subcellularLocation>
</comment>
<accession>A0A516KKG3</accession>
<proteinExistence type="inferred from homology"/>
<evidence type="ECO:0000259" key="8">
    <source>
        <dbReference type="PROSITE" id="PS50156"/>
    </source>
</evidence>
<evidence type="ECO:0000313" key="10">
    <source>
        <dbReference type="Proteomes" id="UP000315215"/>
    </source>
</evidence>
<feature type="transmembrane region" description="Helical" evidence="7">
    <location>
        <begin position="403"/>
        <end position="422"/>
    </location>
</feature>
<dbReference type="EMBL" id="CP041666">
    <property type="protein sequence ID" value="QDP41875.1"/>
    <property type="molecule type" value="Genomic_DNA"/>
</dbReference>
<dbReference type="Pfam" id="PF03176">
    <property type="entry name" value="MMPL"/>
    <property type="match status" value="2"/>
</dbReference>
<dbReference type="InterPro" id="IPR004869">
    <property type="entry name" value="MMPL_dom"/>
</dbReference>
<dbReference type="OrthoDB" id="9782006at2"/>
<evidence type="ECO:0000256" key="2">
    <source>
        <dbReference type="ARBA" id="ARBA00010157"/>
    </source>
</evidence>
<organism evidence="9 10">
    <name type="scientific">Radiobacillus deserti</name>
    <dbReference type="NCBI Taxonomy" id="2594883"/>
    <lineage>
        <taxon>Bacteria</taxon>
        <taxon>Bacillati</taxon>
        <taxon>Bacillota</taxon>
        <taxon>Bacilli</taxon>
        <taxon>Bacillales</taxon>
        <taxon>Bacillaceae</taxon>
        <taxon>Radiobacillus</taxon>
    </lineage>
</organism>
<protein>
    <submittedName>
        <fullName evidence="9">MMPL family transporter</fullName>
    </submittedName>
</protein>
<feature type="transmembrane region" description="Helical" evidence="7">
    <location>
        <begin position="16"/>
        <end position="36"/>
    </location>
</feature>
<dbReference type="KEGG" id="aqt:FN924_17870"/>
<keyword evidence="5 7" id="KW-1133">Transmembrane helix</keyword>
<dbReference type="SUPFAM" id="SSF82866">
    <property type="entry name" value="Multidrug efflux transporter AcrB transmembrane domain"/>
    <property type="match status" value="2"/>
</dbReference>
<feature type="transmembrane region" description="Helical" evidence="7">
    <location>
        <begin position="297"/>
        <end position="321"/>
    </location>
</feature>
<evidence type="ECO:0000256" key="7">
    <source>
        <dbReference type="SAM" id="Phobius"/>
    </source>
</evidence>
<feature type="transmembrane region" description="Helical" evidence="7">
    <location>
        <begin position="333"/>
        <end position="356"/>
    </location>
</feature>
<reference evidence="9 10" key="1">
    <citation type="submission" date="2019-07" db="EMBL/GenBank/DDBJ databases">
        <authorList>
            <person name="Li J."/>
        </authorList>
    </citation>
    <scope>NUCLEOTIDE SEQUENCE [LARGE SCALE GENOMIC DNA]</scope>
    <source>
        <strain evidence="9 10">TKL69</strain>
    </source>
</reference>
<feature type="transmembrane region" description="Helical" evidence="7">
    <location>
        <begin position="256"/>
        <end position="276"/>
    </location>
</feature>
<feature type="transmembrane region" description="Helical" evidence="7">
    <location>
        <begin position="660"/>
        <end position="684"/>
    </location>
</feature>
<dbReference type="Gene3D" id="1.20.1640.10">
    <property type="entry name" value="Multidrug efflux transporter AcrB transmembrane domain"/>
    <property type="match status" value="2"/>
</dbReference>
<dbReference type="PANTHER" id="PTHR33406:SF6">
    <property type="entry name" value="MEMBRANE PROTEIN YDGH-RELATED"/>
    <property type="match status" value="1"/>
</dbReference>
<sequence>MKSMFQRYANFVTSTLGRWVTVGVWIGVIAIFTLIFPQADSQKNEQAEEFLTDVPSEQAAQVIKENFSTGSGLPALLSWYKSSEIQEEDLSAIQSYVKALQAEGYEGVTIPPFQQLPLPALKQQVSEDGTTFVLPIQFPDNMETEKMNETLQSMKNIAKQEFEQSPFEVSLDDDGLAVRVTGPAGIAVDATELFSQGDLSLLIGTVIIVLVFLLVIYRSPILALIPLICVGMAYLIISPVLGSMAKVNWIDFDSQAIAIMTVLLFGAGTDYCLFLISRYRRNLREEKDPTEALKHAFTFSWGAIAMSGLTVVVALLVLLVADYGSIHRFAIPFSVAIFIMMLASISLVPAILSILGRASFYPFIPRTPEMKEERSKKKGKSVPKVKETGRFAKTIGKWVTTKSWFVAISGIVLLGILAFFSFGMKFTYNTLDAFPEDMPSREGFELLSEHFNEGELAPVQVVIEATDEQTVTEVTEVLQGKSYIANVKPAQQSEENTSLYLLDVELDRNPYSNEAMDRITDIRSSVSSIADSERIWIGGQTATQYDTRLTVMDDQQIIIPIIIGFIALLLFVYLRSITATAYLIGTVLLSYFSALGLGWIILHYGFGVEAIQGFIPLYAFVFIVALGEDYNIFMISSIWKKSRHLPLHEAISQGTVETGGVITSAGLILAGTFMVLTTLPIQILVHFGTITALGVLIDTFIVRPFLVPAITAILGKWAFWPAKREPLVEIKQRENQS</sequence>
<dbReference type="InterPro" id="IPR050545">
    <property type="entry name" value="Mycobact_MmpL"/>
</dbReference>
<keyword evidence="4 7" id="KW-0812">Transmembrane</keyword>
<evidence type="ECO:0000256" key="4">
    <source>
        <dbReference type="ARBA" id="ARBA00022692"/>
    </source>
</evidence>
<gene>
    <name evidence="9" type="ORF">FN924_17870</name>
</gene>
<keyword evidence="10" id="KW-1185">Reference proteome</keyword>
<dbReference type="InterPro" id="IPR000731">
    <property type="entry name" value="SSD"/>
</dbReference>
<feature type="transmembrane region" description="Helical" evidence="7">
    <location>
        <begin position="557"/>
        <end position="574"/>
    </location>
</feature>
<dbReference type="PROSITE" id="PS50156">
    <property type="entry name" value="SSD"/>
    <property type="match status" value="2"/>
</dbReference>
<feature type="transmembrane region" description="Helical" evidence="7">
    <location>
        <begin position="199"/>
        <end position="217"/>
    </location>
</feature>
<evidence type="ECO:0000313" key="9">
    <source>
        <dbReference type="EMBL" id="QDP41875.1"/>
    </source>
</evidence>
<feature type="domain" description="SSD" evidence="8">
    <location>
        <begin position="606"/>
        <end position="712"/>
    </location>
</feature>
<feature type="transmembrane region" description="Helical" evidence="7">
    <location>
        <begin position="690"/>
        <end position="714"/>
    </location>
</feature>
<feature type="transmembrane region" description="Helical" evidence="7">
    <location>
        <begin position="581"/>
        <end position="602"/>
    </location>
</feature>
<evidence type="ECO:0000256" key="5">
    <source>
        <dbReference type="ARBA" id="ARBA00022989"/>
    </source>
</evidence>
<evidence type="ECO:0000256" key="6">
    <source>
        <dbReference type="ARBA" id="ARBA00023136"/>
    </source>
</evidence>
<evidence type="ECO:0000256" key="1">
    <source>
        <dbReference type="ARBA" id="ARBA00004651"/>
    </source>
</evidence>
<name>A0A516KKG3_9BACI</name>
<dbReference type="Proteomes" id="UP000315215">
    <property type="component" value="Chromosome"/>
</dbReference>
<feature type="transmembrane region" description="Helical" evidence="7">
    <location>
        <begin position="614"/>
        <end position="639"/>
    </location>
</feature>
<feature type="domain" description="SSD" evidence="8">
    <location>
        <begin position="250"/>
        <end position="354"/>
    </location>
</feature>
<dbReference type="GO" id="GO:0005886">
    <property type="term" value="C:plasma membrane"/>
    <property type="evidence" value="ECO:0007669"/>
    <property type="project" value="UniProtKB-SubCell"/>
</dbReference>
<dbReference type="PANTHER" id="PTHR33406">
    <property type="entry name" value="MEMBRANE PROTEIN MJ1562-RELATED"/>
    <property type="match status" value="1"/>
</dbReference>
<keyword evidence="6 7" id="KW-0472">Membrane</keyword>
<comment type="similarity">
    <text evidence="2">Belongs to the resistance-nodulation-cell division (RND) (TC 2.A.6) family. MmpL subfamily.</text>
</comment>
<dbReference type="AlphaFoldDB" id="A0A516KKG3"/>